<organism evidence="2 3">
    <name type="scientific">Ceratocystis fimbriata f. sp. platani</name>
    <dbReference type="NCBI Taxonomy" id="88771"/>
    <lineage>
        <taxon>Eukaryota</taxon>
        <taxon>Fungi</taxon>
        <taxon>Dikarya</taxon>
        <taxon>Ascomycota</taxon>
        <taxon>Pezizomycotina</taxon>
        <taxon>Sordariomycetes</taxon>
        <taxon>Hypocreomycetidae</taxon>
        <taxon>Microascales</taxon>
        <taxon>Ceratocystidaceae</taxon>
        <taxon>Ceratocystis</taxon>
    </lineage>
</organism>
<proteinExistence type="predicted"/>
<dbReference type="PANTHER" id="PTHR43798:SF33">
    <property type="entry name" value="HYDROLASE, PUTATIVE (AFU_ORTHOLOGUE AFUA_2G14860)-RELATED"/>
    <property type="match status" value="1"/>
</dbReference>
<dbReference type="OrthoDB" id="2851338at2759"/>
<dbReference type="Proteomes" id="UP000034841">
    <property type="component" value="Unassembled WGS sequence"/>
</dbReference>
<dbReference type="Gene3D" id="3.40.50.1820">
    <property type="entry name" value="alpha/beta hydrolase"/>
    <property type="match status" value="1"/>
</dbReference>
<feature type="domain" description="AB hydrolase-1" evidence="1">
    <location>
        <begin position="285"/>
        <end position="386"/>
    </location>
</feature>
<dbReference type="AlphaFoldDB" id="A0A0F8B4K2"/>
<evidence type="ECO:0000313" key="2">
    <source>
        <dbReference type="EMBL" id="KKF95260.1"/>
    </source>
</evidence>
<dbReference type="InterPro" id="IPR029058">
    <property type="entry name" value="AB_hydrolase_fold"/>
</dbReference>
<dbReference type="GO" id="GO:0047570">
    <property type="term" value="F:3-oxoadipate enol-lactonase activity"/>
    <property type="evidence" value="ECO:0007669"/>
    <property type="project" value="UniProtKB-EC"/>
</dbReference>
<accession>A0A0F8B4K2</accession>
<dbReference type="InterPro" id="IPR050266">
    <property type="entry name" value="AB_hydrolase_sf"/>
</dbReference>
<dbReference type="EMBL" id="LBBL01000107">
    <property type="protein sequence ID" value="KKF95260.1"/>
    <property type="molecule type" value="Genomic_DNA"/>
</dbReference>
<dbReference type="SUPFAM" id="SSF53474">
    <property type="entry name" value="alpha/beta-Hydrolases"/>
    <property type="match status" value="1"/>
</dbReference>
<reference evidence="2" key="1">
    <citation type="submission" date="2015-04" db="EMBL/GenBank/DDBJ databases">
        <title>Genome sequence of Ceratocystis platani, a major pathogen of plane trees.</title>
        <authorList>
            <person name="Belbahri L."/>
        </authorList>
    </citation>
    <scope>NUCLEOTIDE SEQUENCE [LARGE SCALE GENOMIC DNA]</scope>
    <source>
        <strain evidence="2">CFO</strain>
    </source>
</reference>
<sequence length="532" mass="58262">MAPGLLFVYMAPKPTLPIAQFHEWYNNEHGPTRLRLPAIFTNGLRYVGNDGLDPPFLAIYDVTSMHWMREPVYTNLRANRSPREAATIGQVAVDRRFYDLVATHAKQGFAPAEQLPSGGALGRILVVEEVEMGGGTSDAAVNNYIQAFSDVRGPLLAKDVGWLRSRLFRTSTVQDDGDSARDNRFAVLHEYESTNFNPEIEAAKGGGIVSASVRTMKLFYVFGPAPRDLDHLAALPSDSPEFVSADGKSLVTVPGPSGNLQSTVIAPDGLVIPFQLEGNPSPDAPTVAFCNSLLTSLHMWDDFVEILKKERPDLRILRYNHRGRGELPAEVPVSADQLADDLASVLDALRIEKLHVLIGVSLGGVTTLNFAIRHPRRLAKYIACDFNVCGSASNTAAWKERTAIAEADGGNGIKHELAPATVQRWFHPVSMEKTAIVNKMTQMVSQNNLTGFRYGCQALWEYDLKPKMGSCKVPALFIAGDGDAGGKFLTIMKAYEKQVGFDKAEFRSVANTGHLPMTEDAVAFWEAVKDFV</sequence>
<evidence type="ECO:0000259" key="1">
    <source>
        <dbReference type="Pfam" id="PF00561"/>
    </source>
</evidence>
<keyword evidence="2" id="KW-0378">Hydrolase</keyword>
<gene>
    <name evidence="2" type="primary">catD_2</name>
    <name evidence="2" type="ORF">CFO_g2372</name>
</gene>
<dbReference type="EC" id="3.1.1.24" evidence="2"/>
<dbReference type="InterPro" id="IPR000073">
    <property type="entry name" value="AB_hydrolase_1"/>
</dbReference>
<evidence type="ECO:0000313" key="3">
    <source>
        <dbReference type="Proteomes" id="UP000034841"/>
    </source>
</evidence>
<dbReference type="Pfam" id="PF00561">
    <property type="entry name" value="Abhydrolase_1"/>
    <property type="match status" value="1"/>
</dbReference>
<protein>
    <submittedName>
        <fullName evidence="2">3-oxoadipate enol-lactonase 2</fullName>
        <ecNumber evidence="2">3.1.1.24</ecNumber>
    </submittedName>
</protein>
<keyword evidence="3" id="KW-1185">Reference proteome</keyword>
<dbReference type="GO" id="GO:0016020">
    <property type="term" value="C:membrane"/>
    <property type="evidence" value="ECO:0007669"/>
    <property type="project" value="TreeGrafter"/>
</dbReference>
<comment type="caution">
    <text evidence="2">The sequence shown here is derived from an EMBL/GenBank/DDBJ whole genome shotgun (WGS) entry which is preliminary data.</text>
</comment>
<dbReference type="PANTHER" id="PTHR43798">
    <property type="entry name" value="MONOACYLGLYCEROL LIPASE"/>
    <property type="match status" value="1"/>
</dbReference>
<name>A0A0F8B4K2_CERFI</name>